<comment type="similarity">
    <text evidence="1 6">Belongs to the glycosyl hydrolase 31 family.</text>
</comment>
<feature type="domain" description="Glycosyl hydrolase family 31 C-terminal" evidence="9">
    <location>
        <begin position="630"/>
        <end position="714"/>
    </location>
</feature>
<evidence type="ECO:0000313" key="10">
    <source>
        <dbReference type="EMBL" id="PWN95280.1"/>
    </source>
</evidence>
<keyword evidence="2 6" id="KW-0378">Hydrolase</keyword>
<dbReference type="OrthoDB" id="1334205at2759"/>
<keyword evidence="3 6" id="KW-0326">Glycosidase</keyword>
<dbReference type="SUPFAM" id="SSF51011">
    <property type="entry name" value="Glycosyl hydrolase domain"/>
    <property type="match status" value="1"/>
</dbReference>
<keyword evidence="11" id="KW-1185">Reference proteome</keyword>
<dbReference type="RefSeq" id="XP_025595559.1">
    <property type="nucleotide sequence ID" value="XM_025740690.1"/>
</dbReference>
<dbReference type="Proteomes" id="UP000245946">
    <property type="component" value="Unassembled WGS sequence"/>
</dbReference>
<dbReference type="Gene3D" id="2.60.40.1760">
    <property type="entry name" value="glycosyl hydrolase (family 31)"/>
    <property type="match status" value="1"/>
</dbReference>
<evidence type="ECO:0000259" key="9">
    <source>
        <dbReference type="Pfam" id="PF21365"/>
    </source>
</evidence>
<dbReference type="GO" id="GO:0061634">
    <property type="term" value="F:alpha-D-xyloside xylohydrolase"/>
    <property type="evidence" value="ECO:0007669"/>
    <property type="project" value="UniProtKB-EC"/>
</dbReference>
<evidence type="ECO:0000256" key="2">
    <source>
        <dbReference type="ARBA" id="ARBA00022801"/>
    </source>
</evidence>
<dbReference type="GO" id="GO:0030246">
    <property type="term" value="F:carbohydrate binding"/>
    <property type="evidence" value="ECO:0007669"/>
    <property type="project" value="InterPro"/>
</dbReference>
<dbReference type="NCBIfam" id="NF007940">
    <property type="entry name" value="PRK10658.1"/>
    <property type="match status" value="1"/>
</dbReference>
<dbReference type="SUPFAM" id="SSF51445">
    <property type="entry name" value="(Trans)glycosidases"/>
    <property type="match status" value="1"/>
</dbReference>
<comment type="catalytic activity">
    <reaction evidence="4">
        <text>Hydrolysis of terminal, non-reducing alpha-D-xylose residues with release of alpha-D-xylose.</text>
        <dbReference type="EC" id="3.2.1.177"/>
    </reaction>
</comment>
<dbReference type="InterPro" id="IPR011013">
    <property type="entry name" value="Gal_mutarotase_sf_dom"/>
</dbReference>
<dbReference type="AlphaFoldDB" id="A0A316Z0L7"/>
<dbReference type="PANTHER" id="PTHR43053:SF4">
    <property type="entry name" value="MYOGENESIS-REGULATING GLYCOSIDASE"/>
    <property type="match status" value="1"/>
</dbReference>
<dbReference type="GO" id="GO:0005975">
    <property type="term" value="P:carbohydrate metabolic process"/>
    <property type="evidence" value="ECO:0007669"/>
    <property type="project" value="InterPro"/>
</dbReference>
<dbReference type="Pfam" id="PF13802">
    <property type="entry name" value="Gal_mutarotas_2"/>
    <property type="match status" value="1"/>
</dbReference>
<dbReference type="CDD" id="cd14752">
    <property type="entry name" value="GH31_N"/>
    <property type="match status" value="1"/>
</dbReference>
<reference evidence="10 11" key="1">
    <citation type="journal article" date="2018" name="Mol. Biol. Evol.">
        <title>Broad Genomic Sampling Reveals a Smut Pathogenic Ancestry of the Fungal Clade Ustilaginomycotina.</title>
        <authorList>
            <person name="Kijpornyongpan T."/>
            <person name="Mondo S.J."/>
            <person name="Barry K."/>
            <person name="Sandor L."/>
            <person name="Lee J."/>
            <person name="Lipzen A."/>
            <person name="Pangilinan J."/>
            <person name="LaButti K."/>
            <person name="Hainaut M."/>
            <person name="Henrissat B."/>
            <person name="Grigoriev I.V."/>
            <person name="Spatafora J.W."/>
            <person name="Aime M.C."/>
        </authorList>
    </citation>
    <scope>NUCLEOTIDE SEQUENCE [LARGE SCALE GENOMIC DNA]</scope>
    <source>
        <strain evidence="10 11">MCA 4186</strain>
    </source>
</reference>
<feature type="domain" description="Glycoside hydrolase family 31 TIM barrel" evidence="7">
    <location>
        <begin position="298"/>
        <end position="620"/>
    </location>
</feature>
<evidence type="ECO:0000256" key="4">
    <source>
        <dbReference type="ARBA" id="ARBA00052064"/>
    </source>
</evidence>
<organism evidence="10 11">
    <name type="scientific">Tilletiopsis washingtonensis</name>
    <dbReference type="NCBI Taxonomy" id="58919"/>
    <lineage>
        <taxon>Eukaryota</taxon>
        <taxon>Fungi</taxon>
        <taxon>Dikarya</taxon>
        <taxon>Basidiomycota</taxon>
        <taxon>Ustilaginomycotina</taxon>
        <taxon>Exobasidiomycetes</taxon>
        <taxon>Entylomatales</taxon>
        <taxon>Entylomatales incertae sedis</taxon>
        <taxon>Tilletiopsis</taxon>
    </lineage>
</organism>
<evidence type="ECO:0000256" key="1">
    <source>
        <dbReference type="ARBA" id="ARBA00007806"/>
    </source>
</evidence>
<dbReference type="InterPro" id="IPR013780">
    <property type="entry name" value="Glyco_hydro_b"/>
</dbReference>
<dbReference type="PANTHER" id="PTHR43053">
    <property type="entry name" value="GLYCOSIDASE FAMILY 31"/>
    <property type="match status" value="1"/>
</dbReference>
<dbReference type="GeneID" id="37268236"/>
<evidence type="ECO:0000256" key="5">
    <source>
        <dbReference type="ARBA" id="ARBA00066962"/>
    </source>
</evidence>
<dbReference type="InterPro" id="IPR048395">
    <property type="entry name" value="Glyco_hydro_31_C"/>
</dbReference>
<dbReference type="InterPro" id="IPR017853">
    <property type="entry name" value="GH"/>
</dbReference>
<proteinExistence type="inferred from homology"/>
<protein>
    <recommendedName>
        <fullName evidence="5">alpha-D-xyloside xylohydrolase</fullName>
        <ecNumber evidence="5">3.2.1.177</ecNumber>
    </recommendedName>
</protein>
<dbReference type="EC" id="3.2.1.177" evidence="5"/>
<evidence type="ECO:0000259" key="8">
    <source>
        <dbReference type="Pfam" id="PF13802"/>
    </source>
</evidence>
<dbReference type="InterPro" id="IPR000322">
    <property type="entry name" value="Glyco_hydro_31_TIM"/>
</dbReference>
<gene>
    <name evidence="10" type="ORF">FA09DRAFT_312293</name>
</gene>
<dbReference type="Pfam" id="PF21365">
    <property type="entry name" value="Glyco_hydro_31_3rd"/>
    <property type="match status" value="1"/>
</dbReference>
<name>A0A316Z0L7_9BASI</name>
<feature type="domain" description="Glycoside hydrolase family 31 N-terminal" evidence="8">
    <location>
        <begin position="56"/>
        <end position="251"/>
    </location>
</feature>
<dbReference type="SUPFAM" id="SSF74650">
    <property type="entry name" value="Galactose mutarotase-like"/>
    <property type="match status" value="1"/>
</dbReference>
<evidence type="ECO:0000259" key="7">
    <source>
        <dbReference type="Pfam" id="PF01055"/>
    </source>
</evidence>
<dbReference type="CDD" id="cd06593">
    <property type="entry name" value="GH31_xylosidase_YicI"/>
    <property type="match status" value="1"/>
</dbReference>
<dbReference type="Gene3D" id="3.20.20.80">
    <property type="entry name" value="Glycosidases"/>
    <property type="match status" value="1"/>
</dbReference>
<evidence type="ECO:0000256" key="3">
    <source>
        <dbReference type="ARBA" id="ARBA00023295"/>
    </source>
</evidence>
<dbReference type="EMBL" id="KZ819305">
    <property type="protein sequence ID" value="PWN95280.1"/>
    <property type="molecule type" value="Genomic_DNA"/>
</dbReference>
<dbReference type="Pfam" id="PF01055">
    <property type="entry name" value="Glyco_hydro_31_2nd"/>
    <property type="match status" value="1"/>
</dbReference>
<dbReference type="FunFam" id="3.20.20.80:FF:000053">
    <property type="entry name" value="Alpha-xylosidase YicI"/>
    <property type="match status" value="1"/>
</dbReference>
<evidence type="ECO:0000313" key="11">
    <source>
        <dbReference type="Proteomes" id="UP000245946"/>
    </source>
</evidence>
<dbReference type="STRING" id="58919.A0A316Z0L7"/>
<evidence type="ECO:0000256" key="6">
    <source>
        <dbReference type="RuleBase" id="RU361185"/>
    </source>
</evidence>
<dbReference type="InterPro" id="IPR025887">
    <property type="entry name" value="Glyco_hydro_31_N_dom"/>
</dbReference>
<accession>A0A316Z0L7</accession>
<sequence>MRLTEGVWSGREGVHVHSAAEVARVTELPQGGLRALCTTRHVRHRGDTLNKPTITVELTSPAAGIIGVSARHFAGKPALREPRAVLFPDGGPPEGSQASSHIDADFARLTTAGDVASATLARAADGFRIEFKDRSGRRLTELGQESLQWALLTNASPALAERENATTTIADPYYRAPQSQRRGYMVASPTLAVGEKVYGLGERFGPFVKNGQTVELSQEDGGTSSSVAYKNIPFYLTNKGYGVYIDHLDHVSMEVQSDKMTRVQAAVPGETIRLYIIAGATPKEILARYTLLTGRAPPVPDWSWGLWLSTSFLTSYDEKTVQSFLDGMRERDCPVSVLHFDCFWQRAHCWCDFQFDPDFFPDPQGFLARIHEQGIKVCVWINPYIAQESRLFEEGDEKGYFIKRRDGSTFQSNDWQAGIATVDFTNPEARKWYQSYLEALMDLGVDSFKTDFGERIVCEDVVFHDGSNPRTMHNAYTGLYNEAVYDVIVRKRGVAEACLFARSATVGGQRLPVHWGGDVDTEWTGLAETLRGGLSLGLSGFAYFSHDIGGFKAEGKAGGDLAKTPAAAIYKRWVQFGLLSSHSRLHGSASYRVPWLIDDEASLVVSKFTHLKHRLVPYLMDSMFTEIPEGTPLMRPLFLEYPEDWCSWNVDTQYFLGRDLLVCPVFDETHVSYYLPEGKWTNILDGSTRTGPKYVRDEAHSMLSLPLLLRPGSALLMGRKGHALDDDVRTRGFVLVVAKTTLADAAQPVRSEMHFRDGSRLLVEVDGQGQVQVLEPKGFSAPVEVVLLEEGRGLDTAP</sequence>
<dbReference type="InterPro" id="IPR050985">
    <property type="entry name" value="Alpha-glycosidase_related"/>
</dbReference>
<dbReference type="Gene3D" id="2.60.40.1180">
    <property type="entry name" value="Golgi alpha-mannosidase II"/>
    <property type="match status" value="1"/>
</dbReference>